<dbReference type="PRINTS" id="PR00032">
    <property type="entry name" value="HTHARAC"/>
</dbReference>
<evidence type="ECO:0000259" key="4">
    <source>
        <dbReference type="PROSITE" id="PS01124"/>
    </source>
</evidence>
<dbReference type="Pfam" id="PF12833">
    <property type="entry name" value="HTH_18"/>
    <property type="match status" value="1"/>
</dbReference>
<dbReference type="PANTHER" id="PTHR43280:SF28">
    <property type="entry name" value="HTH-TYPE TRANSCRIPTIONAL ACTIVATOR RHAS"/>
    <property type="match status" value="1"/>
</dbReference>
<dbReference type="SUPFAM" id="SSF51182">
    <property type="entry name" value="RmlC-like cupins"/>
    <property type="match status" value="1"/>
</dbReference>
<feature type="domain" description="HTH araC/xylS-type" evidence="4">
    <location>
        <begin position="178"/>
        <end position="276"/>
    </location>
</feature>
<dbReference type="Proteomes" id="UP000261257">
    <property type="component" value="Unassembled WGS sequence"/>
</dbReference>
<evidence type="ECO:0000313" key="6">
    <source>
        <dbReference type="EMBL" id="RGM04668.1"/>
    </source>
</evidence>
<dbReference type="PANTHER" id="PTHR43280">
    <property type="entry name" value="ARAC-FAMILY TRANSCRIPTIONAL REGULATOR"/>
    <property type="match status" value="1"/>
</dbReference>
<evidence type="ECO:0000256" key="3">
    <source>
        <dbReference type="ARBA" id="ARBA00023163"/>
    </source>
</evidence>
<keyword evidence="1" id="KW-0805">Transcription regulation</keyword>
<dbReference type="PROSITE" id="PS01124">
    <property type="entry name" value="HTH_ARAC_FAMILY_2"/>
    <property type="match status" value="1"/>
</dbReference>
<dbReference type="InterPro" id="IPR018060">
    <property type="entry name" value="HTH_AraC"/>
</dbReference>
<dbReference type="SUPFAM" id="SSF46689">
    <property type="entry name" value="Homeodomain-like"/>
    <property type="match status" value="1"/>
</dbReference>
<dbReference type="InterPro" id="IPR014710">
    <property type="entry name" value="RmlC-like_jellyroll"/>
</dbReference>
<dbReference type="InterPro" id="IPR009057">
    <property type="entry name" value="Homeodomain-like_sf"/>
</dbReference>
<dbReference type="InterPro" id="IPR011051">
    <property type="entry name" value="RmlC_Cupin_sf"/>
</dbReference>
<evidence type="ECO:0000313" key="8">
    <source>
        <dbReference type="Proteomes" id="UP000261257"/>
    </source>
</evidence>
<dbReference type="PROSITE" id="PS00041">
    <property type="entry name" value="HTH_ARAC_FAMILY_1"/>
    <property type="match status" value="1"/>
</dbReference>
<organism evidence="5 7">
    <name type="scientific">Hungatella hathewayi</name>
    <dbReference type="NCBI Taxonomy" id="154046"/>
    <lineage>
        <taxon>Bacteria</taxon>
        <taxon>Bacillati</taxon>
        <taxon>Bacillota</taxon>
        <taxon>Clostridia</taxon>
        <taxon>Lachnospirales</taxon>
        <taxon>Lachnospiraceae</taxon>
        <taxon>Hungatella</taxon>
    </lineage>
</organism>
<name>A0A174J2Q4_9FIRM</name>
<dbReference type="CDD" id="cd02208">
    <property type="entry name" value="cupin_RmlC-like"/>
    <property type="match status" value="1"/>
</dbReference>
<dbReference type="Gene3D" id="2.60.120.10">
    <property type="entry name" value="Jelly Rolls"/>
    <property type="match status" value="1"/>
</dbReference>
<proteinExistence type="predicted"/>
<dbReference type="SMART" id="SM00342">
    <property type="entry name" value="HTH_ARAC"/>
    <property type="match status" value="1"/>
</dbReference>
<reference evidence="6 8" key="2">
    <citation type="submission" date="2018-08" db="EMBL/GenBank/DDBJ databases">
        <title>A genome reference for cultivated species of the human gut microbiota.</title>
        <authorList>
            <person name="Zou Y."/>
            <person name="Xue W."/>
            <person name="Luo G."/>
        </authorList>
    </citation>
    <scope>NUCLEOTIDE SEQUENCE [LARGE SCALE GENOMIC DNA]</scope>
    <source>
        <strain evidence="6 8">TF05-11AC</strain>
    </source>
</reference>
<dbReference type="GO" id="GO:0003700">
    <property type="term" value="F:DNA-binding transcription factor activity"/>
    <property type="evidence" value="ECO:0007669"/>
    <property type="project" value="InterPro"/>
</dbReference>
<reference evidence="5 7" key="1">
    <citation type="submission" date="2015-09" db="EMBL/GenBank/DDBJ databases">
        <authorList>
            <consortium name="Pathogen Informatics"/>
        </authorList>
    </citation>
    <scope>NUCLEOTIDE SEQUENCE [LARGE SCALE GENOMIC DNA]</scope>
    <source>
        <strain evidence="5 7">2789STDY5608850</strain>
    </source>
</reference>
<dbReference type="GO" id="GO:0008168">
    <property type="term" value="F:methyltransferase activity"/>
    <property type="evidence" value="ECO:0007669"/>
    <property type="project" value="UniProtKB-KW"/>
</dbReference>
<dbReference type="Proteomes" id="UP000095651">
    <property type="component" value="Unassembled WGS sequence"/>
</dbReference>
<dbReference type="AlphaFoldDB" id="A0A174J2Q4"/>
<sequence length="281" mass="32420">MSNERLNFDKNLETLQKLNFQLLYASTSKYEGDWQSLPHTHHFTELFYVISGLGKFLVEDRLITVKENDMVIVNPNVEHTEKSLDSKPLEYIVFGVEGLTFSFGTPDVPENYGYYNYSAEKKNLLNFSQLMLREIKEKKNGYEQVCHDLLEVILIYITRNDQFGIISTDASRMPKECASAKRYLDANYAQPITLDSLADATHINKFYLSHTFSKYLGMSPITYLIQRRLQISKDLLTQTDYSIAEIAASTGFASQSYFSQIFKKFTGISPNQYRKQNAVHQ</sequence>
<dbReference type="GO" id="GO:0032259">
    <property type="term" value="P:methylation"/>
    <property type="evidence" value="ECO:0007669"/>
    <property type="project" value="UniProtKB-KW"/>
</dbReference>
<evidence type="ECO:0000313" key="7">
    <source>
        <dbReference type="Proteomes" id="UP000095651"/>
    </source>
</evidence>
<protein>
    <submittedName>
        <fullName evidence="5">AraC family transcriptional regulator</fullName>
        <ecNumber evidence="5">2.1.1.-</ecNumber>
    </submittedName>
</protein>
<gene>
    <name evidence="5" type="primary">adaA_13</name>
    <name evidence="6" type="ORF">DXC39_12585</name>
    <name evidence="5" type="ORF">ERS852407_04407</name>
</gene>
<dbReference type="EMBL" id="QSSQ01000009">
    <property type="protein sequence ID" value="RGM04668.1"/>
    <property type="molecule type" value="Genomic_DNA"/>
</dbReference>
<evidence type="ECO:0000256" key="1">
    <source>
        <dbReference type="ARBA" id="ARBA00023015"/>
    </source>
</evidence>
<dbReference type="EC" id="2.1.1.-" evidence="5"/>
<dbReference type="InterPro" id="IPR018062">
    <property type="entry name" value="HTH_AraC-typ_CS"/>
</dbReference>
<keyword evidence="5" id="KW-0808">Transferase</keyword>
<dbReference type="EMBL" id="CYZE01000014">
    <property type="protein sequence ID" value="CUO92127.1"/>
    <property type="molecule type" value="Genomic_DNA"/>
</dbReference>
<dbReference type="RefSeq" id="WP_055658394.1">
    <property type="nucleotide sequence ID" value="NZ_CABIXC010000014.1"/>
</dbReference>
<keyword evidence="3" id="KW-0804">Transcription</keyword>
<keyword evidence="5" id="KW-0489">Methyltransferase</keyword>
<dbReference type="InterPro" id="IPR020449">
    <property type="entry name" value="Tscrpt_reg_AraC-type_HTH"/>
</dbReference>
<dbReference type="Gene3D" id="1.10.10.60">
    <property type="entry name" value="Homeodomain-like"/>
    <property type="match status" value="2"/>
</dbReference>
<evidence type="ECO:0000313" key="5">
    <source>
        <dbReference type="EMBL" id="CUO92127.1"/>
    </source>
</evidence>
<evidence type="ECO:0000256" key="2">
    <source>
        <dbReference type="ARBA" id="ARBA00023125"/>
    </source>
</evidence>
<dbReference type="Pfam" id="PF07883">
    <property type="entry name" value="Cupin_2"/>
    <property type="match status" value="1"/>
</dbReference>
<accession>A0A174J2Q4</accession>
<keyword evidence="2" id="KW-0238">DNA-binding</keyword>
<dbReference type="GO" id="GO:0043565">
    <property type="term" value="F:sequence-specific DNA binding"/>
    <property type="evidence" value="ECO:0007669"/>
    <property type="project" value="InterPro"/>
</dbReference>
<dbReference type="InterPro" id="IPR013096">
    <property type="entry name" value="Cupin_2"/>
</dbReference>